<evidence type="ECO:0000313" key="2">
    <source>
        <dbReference type="EMBL" id="MBW7570278.1"/>
    </source>
</evidence>
<dbReference type="Proteomes" id="UP000731465">
    <property type="component" value="Unassembled WGS sequence"/>
</dbReference>
<name>A0ABS7DGE9_9GAMM</name>
<proteinExistence type="predicted"/>
<keyword evidence="3" id="KW-1185">Reference proteome</keyword>
<accession>A0ABS7DGE9</accession>
<reference evidence="2 3" key="1">
    <citation type="submission" date="2021-03" db="EMBL/GenBank/DDBJ databases">
        <title>Succinivibrio sp. nov. isolated from feces of cow.</title>
        <authorList>
            <person name="Choi J.-Y."/>
        </authorList>
    </citation>
    <scope>NUCLEOTIDE SEQUENCE [LARGE SCALE GENOMIC DNA]</scope>
    <source>
        <strain evidence="2 3">AGMB01872</strain>
    </source>
</reference>
<sequence length="470" mass="52991">MATIDGTASRVSHKENLKDDLHGIGAGIHDSLSSSKELIKDIVIAVKSQWFTKEVPIEPEIISKDETELSPQQLENKQKALDSLECMQYYLGLSGNDIKAALEDKSPASLDEQIKLIGFTNECNHAEKDPEAFYPIMEKNAVLEKAAIDEIELLPEVLPAEHERKNVNEIIEADWELTNKHELMDNEQDLSDGADRIEMQTNAIRDLSSLQKTPDTKVITDESPIQLPYIQTENPYLPVILDPNTEFQDGLPQDAVRLCLDNQAQQMAANIVQPGKSLLTYPVFEQNLFMNPFTEVMPAGMMTDNFKMTVKSGDMKMKLQKDGENVKLNISQKGEGLAHAVMRGIGMANERFIAAQKTWLWEFGRSMREALRNRNKGFNISMQYKDKPVYAYLMSPNGKVYPITNRALGVYYNFNARQAEFINALYKAALAQNLVKAAEPQTQLQHNSGMSMQMNPRLAGVHNQNKDLER</sequence>
<gene>
    <name evidence="2" type="ORF">J5V48_05145</name>
</gene>
<dbReference type="EMBL" id="JAGFNY010000013">
    <property type="protein sequence ID" value="MBW7570278.1"/>
    <property type="molecule type" value="Genomic_DNA"/>
</dbReference>
<organism evidence="2 3">
    <name type="scientific">Succinivibrio faecicola</name>
    <dbReference type="NCBI Taxonomy" id="2820300"/>
    <lineage>
        <taxon>Bacteria</taxon>
        <taxon>Pseudomonadati</taxon>
        <taxon>Pseudomonadota</taxon>
        <taxon>Gammaproteobacteria</taxon>
        <taxon>Aeromonadales</taxon>
        <taxon>Succinivibrionaceae</taxon>
        <taxon>Succinivibrio</taxon>
    </lineage>
</organism>
<evidence type="ECO:0000313" key="3">
    <source>
        <dbReference type="Proteomes" id="UP000731465"/>
    </source>
</evidence>
<protein>
    <submittedName>
        <fullName evidence="2">Uncharacterized protein</fullName>
    </submittedName>
</protein>
<evidence type="ECO:0000256" key="1">
    <source>
        <dbReference type="SAM" id="MobiDB-lite"/>
    </source>
</evidence>
<comment type="caution">
    <text evidence="2">The sequence shown here is derived from an EMBL/GenBank/DDBJ whole genome shotgun (WGS) entry which is preliminary data.</text>
</comment>
<dbReference type="RefSeq" id="WP_219937499.1">
    <property type="nucleotide sequence ID" value="NZ_JAGFNY010000013.1"/>
</dbReference>
<feature type="region of interest" description="Disordered" evidence="1">
    <location>
        <begin position="449"/>
        <end position="470"/>
    </location>
</feature>